<gene>
    <name evidence="1" type="ORF">VFH_III188360</name>
</gene>
<evidence type="ECO:0000313" key="1">
    <source>
        <dbReference type="EMBL" id="CAI8605546.1"/>
    </source>
</evidence>
<keyword evidence="2" id="KW-1185">Reference proteome</keyword>
<dbReference type="Proteomes" id="UP001157006">
    <property type="component" value="Chromosome 3"/>
</dbReference>
<name>A0AAV1A5M0_VICFA</name>
<dbReference type="AlphaFoldDB" id="A0AAV1A5M0"/>
<dbReference type="EMBL" id="OX451738">
    <property type="protein sequence ID" value="CAI8605546.1"/>
    <property type="molecule type" value="Genomic_DNA"/>
</dbReference>
<evidence type="ECO:0000313" key="2">
    <source>
        <dbReference type="Proteomes" id="UP001157006"/>
    </source>
</evidence>
<proteinExistence type="predicted"/>
<organism evidence="1 2">
    <name type="scientific">Vicia faba</name>
    <name type="common">Broad bean</name>
    <name type="synonym">Faba vulgaris</name>
    <dbReference type="NCBI Taxonomy" id="3906"/>
    <lineage>
        <taxon>Eukaryota</taxon>
        <taxon>Viridiplantae</taxon>
        <taxon>Streptophyta</taxon>
        <taxon>Embryophyta</taxon>
        <taxon>Tracheophyta</taxon>
        <taxon>Spermatophyta</taxon>
        <taxon>Magnoliopsida</taxon>
        <taxon>eudicotyledons</taxon>
        <taxon>Gunneridae</taxon>
        <taxon>Pentapetalae</taxon>
        <taxon>rosids</taxon>
        <taxon>fabids</taxon>
        <taxon>Fabales</taxon>
        <taxon>Fabaceae</taxon>
        <taxon>Papilionoideae</taxon>
        <taxon>50 kb inversion clade</taxon>
        <taxon>NPAAA clade</taxon>
        <taxon>Hologalegina</taxon>
        <taxon>IRL clade</taxon>
        <taxon>Fabeae</taxon>
        <taxon>Vicia</taxon>
    </lineage>
</organism>
<sequence length="183" mass="20932">MGLGRLKKTVPPSPIYDTPKTLINGHNCEKPRAKVVSWKPKSSQAYGKKQIHTDTKKGIMKKINAKESDGRISPTKEITKIVDDLIHPLVRLKMLKGKDWEGPLEGRSNFILLHKMKILKVVLYKLNKPLILAKQNIVLARYRLSTSQATLAADRMNNQKSQDVKVCTEELIYWNEIDDFTLR</sequence>
<accession>A0AAV1A5M0</accession>
<protein>
    <submittedName>
        <fullName evidence="1">Uncharacterized protein</fullName>
    </submittedName>
</protein>
<reference evidence="1 2" key="1">
    <citation type="submission" date="2023-01" db="EMBL/GenBank/DDBJ databases">
        <authorList>
            <person name="Kreplak J."/>
        </authorList>
    </citation>
    <scope>NUCLEOTIDE SEQUENCE [LARGE SCALE GENOMIC DNA]</scope>
</reference>